<comment type="caution">
    <text evidence="1">The sequence shown here is derived from an EMBL/GenBank/DDBJ whole genome shotgun (WGS) entry which is preliminary data.</text>
</comment>
<protein>
    <submittedName>
        <fullName evidence="1">Uncharacterized protein</fullName>
    </submittedName>
</protein>
<proteinExistence type="predicted"/>
<dbReference type="RefSeq" id="WP_193743122.1">
    <property type="nucleotide sequence ID" value="NZ_JNAX01000011.1"/>
</dbReference>
<dbReference type="EMBL" id="JNAX01000011">
    <property type="protein sequence ID" value="KGG20568.1"/>
    <property type="molecule type" value="Genomic_DNA"/>
</dbReference>
<evidence type="ECO:0000313" key="2">
    <source>
        <dbReference type="Proteomes" id="UP000030392"/>
    </source>
</evidence>
<dbReference type="Proteomes" id="UP000030392">
    <property type="component" value="Unassembled WGS sequence"/>
</dbReference>
<sequence>MLKNKIFSLIKTKCGRAKYEMLASRKGIFNRIRLFWFVLFAAIKDWNLTAED</sequence>
<name>A0A0A2C2P8_PROMR</name>
<evidence type="ECO:0000313" key="1">
    <source>
        <dbReference type="EMBL" id="KGG20568.1"/>
    </source>
</evidence>
<organism evidence="1 2">
    <name type="scientific">Prochlorococcus marinus str. PAC1</name>
    <dbReference type="NCBI Taxonomy" id="59924"/>
    <lineage>
        <taxon>Bacteria</taxon>
        <taxon>Bacillati</taxon>
        <taxon>Cyanobacteriota</taxon>
        <taxon>Cyanophyceae</taxon>
        <taxon>Synechococcales</taxon>
        <taxon>Prochlorococcaceae</taxon>
        <taxon>Prochlorococcus</taxon>
    </lineage>
</organism>
<reference evidence="2" key="1">
    <citation type="journal article" date="2014" name="Sci. Data">
        <title>Genomes of diverse isolates of the marine cyanobacterium Prochlorococcus.</title>
        <authorList>
            <person name="Biller S."/>
            <person name="Berube P."/>
            <person name="Thompson J."/>
            <person name="Kelly L."/>
            <person name="Roggensack S."/>
            <person name="Awad L."/>
            <person name="Roache-Johnson K."/>
            <person name="Ding H."/>
            <person name="Giovannoni S.J."/>
            <person name="Moore L.R."/>
            <person name="Chisholm S.W."/>
        </authorList>
    </citation>
    <scope>NUCLEOTIDE SEQUENCE [LARGE SCALE GENOMIC DNA]</scope>
    <source>
        <strain evidence="2">PAC1</strain>
    </source>
</reference>
<accession>A0A0A2C2P8</accession>
<dbReference type="AlphaFoldDB" id="A0A0A2C2P8"/>
<gene>
    <name evidence="1" type="ORF">EV03_1069</name>
</gene>